<evidence type="ECO:0000256" key="1">
    <source>
        <dbReference type="ARBA" id="ARBA00004811"/>
    </source>
</evidence>
<keyword evidence="4 7" id="KW-0808">Transferase</keyword>
<dbReference type="GO" id="GO:0003866">
    <property type="term" value="F:3-phosphoshikimate 1-carboxyvinyltransferase activity"/>
    <property type="evidence" value="ECO:0007669"/>
    <property type="project" value="UniProtKB-UniRule"/>
</dbReference>
<feature type="binding site" evidence="7">
    <location>
        <position position="147"/>
    </location>
    <ligand>
        <name>3-phosphoshikimate</name>
        <dbReference type="ChEBI" id="CHEBI:145989"/>
    </ligand>
</feature>
<evidence type="ECO:0000313" key="9">
    <source>
        <dbReference type="EMBL" id="SDM01211.1"/>
    </source>
</evidence>
<dbReference type="PROSITE" id="PS00885">
    <property type="entry name" value="EPSP_SYNTHASE_2"/>
    <property type="match status" value="1"/>
</dbReference>
<dbReference type="InterPro" id="IPR023193">
    <property type="entry name" value="EPSP_synthase_CS"/>
</dbReference>
<keyword evidence="10" id="KW-1185">Reference proteome</keyword>
<dbReference type="GO" id="GO:0009423">
    <property type="term" value="P:chorismate biosynthetic process"/>
    <property type="evidence" value="ECO:0007669"/>
    <property type="project" value="UniProtKB-UniRule"/>
</dbReference>
<feature type="binding site" evidence="7">
    <location>
        <position position="147"/>
    </location>
    <ligand>
        <name>phosphoenolpyruvate</name>
        <dbReference type="ChEBI" id="CHEBI:58702"/>
    </ligand>
</feature>
<dbReference type="InterPro" id="IPR006264">
    <property type="entry name" value="EPSP_synthase"/>
</dbReference>
<comment type="pathway">
    <text evidence="1 7">Metabolic intermediate biosynthesis; chorismate biosynthesis; chorismate from D-erythrose 4-phosphate and phosphoenolpyruvate: step 6/7.</text>
</comment>
<dbReference type="InterPro" id="IPR013792">
    <property type="entry name" value="RNA3'P_cycl/enolpyr_Trfase_a/b"/>
</dbReference>
<feature type="binding site" evidence="7">
    <location>
        <position position="99"/>
    </location>
    <ligand>
        <name>phosphoenolpyruvate</name>
        <dbReference type="ChEBI" id="CHEBI:58702"/>
    </ligand>
</feature>
<protein>
    <recommendedName>
        <fullName evidence="7">3-phosphoshikimate 1-carboxyvinyltransferase</fullName>
        <ecNumber evidence="7">2.5.1.19</ecNumber>
    </recommendedName>
    <alternativeName>
        <fullName evidence="7">5-enolpyruvylshikimate-3-phosphate synthase</fullName>
        <shortName evidence="7">EPSP synthase</shortName>
        <shortName evidence="7">EPSPS</shortName>
    </alternativeName>
</protein>
<comment type="subunit">
    <text evidence="7">Monomer.</text>
</comment>
<feature type="binding site" evidence="7">
    <location>
        <position position="145"/>
    </location>
    <ligand>
        <name>3-phosphoshikimate</name>
        <dbReference type="ChEBI" id="CHEBI:145989"/>
    </ligand>
</feature>
<dbReference type="HAMAP" id="MF_00210">
    <property type="entry name" value="EPSP_synth"/>
    <property type="match status" value="1"/>
</dbReference>
<keyword evidence="3 7" id="KW-0028">Amino-acid biosynthesis</keyword>
<evidence type="ECO:0000256" key="7">
    <source>
        <dbReference type="HAMAP-Rule" id="MF_00210"/>
    </source>
</evidence>
<feature type="binding site" evidence="7">
    <location>
        <position position="173"/>
    </location>
    <ligand>
        <name>3-phosphoshikimate</name>
        <dbReference type="ChEBI" id="CHEBI:145989"/>
    </ligand>
</feature>
<dbReference type="GO" id="GO:0005737">
    <property type="term" value="C:cytoplasm"/>
    <property type="evidence" value="ECO:0007669"/>
    <property type="project" value="UniProtKB-SubCell"/>
</dbReference>
<dbReference type="PANTHER" id="PTHR21090:SF5">
    <property type="entry name" value="PENTAFUNCTIONAL AROM POLYPEPTIDE"/>
    <property type="match status" value="1"/>
</dbReference>
<dbReference type="GO" id="GO:0008652">
    <property type="term" value="P:amino acid biosynthetic process"/>
    <property type="evidence" value="ECO:0007669"/>
    <property type="project" value="UniProtKB-KW"/>
</dbReference>
<dbReference type="EMBL" id="FNGV01000004">
    <property type="protein sequence ID" value="SDM01211.1"/>
    <property type="molecule type" value="Genomic_DNA"/>
</dbReference>
<dbReference type="CDD" id="cd01556">
    <property type="entry name" value="EPSP_synthase"/>
    <property type="match status" value="1"/>
</dbReference>
<dbReference type="Proteomes" id="UP000199440">
    <property type="component" value="Unassembled WGS sequence"/>
</dbReference>
<evidence type="ECO:0000256" key="6">
    <source>
        <dbReference type="ARBA" id="ARBA00044633"/>
    </source>
</evidence>
<gene>
    <name evidence="7" type="primary">aroA</name>
    <name evidence="9" type="ORF">SAMN04488514_104110</name>
</gene>
<accession>A0A1G9PRX8</accession>
<feature type="binding site" evidence="7">
    <location>
        <position position="23"/>
    </location>
    <ligand>
        <name>phosphoenolpyruvate</name>
        <dbReference type="ChEBI" id="CHEBI:58702"/>
    </ligand>
</feature>
<feature type="binding site" evidence="7">
    <location>
        <position position="70"/>
    </location>
    <ligand>
        <name>phosphoenolpyruvate</name>
        <dbReference type="ChEBI" id="CHEBI:58702"/>
    </ligand>
</feature>
<dbReference type="PIRSF" id="PIRSF000505">
    <property type="entry name" value="EPSPS"/>
    <property type="match status" value="1"/>
</dbReference>
<dbReference type="UniPathway" id="UPA00053">
    <property type="reaction ID" value="UER00089"/>
</dbReference>
<name>A0A1G9PRX8_9FLAO</name>
<dbReference type="GO" id="GO:0009073">
    <property type="term" value="P:aromatic amino acid family biosynthetic process"/>
    <property type="evidence" value="ECO:0007669"/>
    <property type="project" value="UniProtKB-KW"/>
</dbReference>
<dbReference type="InterPro" id="IPR001986">
    <property type="entry name" value="Enolpyruvate_Tfrase_dom"/>
</dbReference>
<dbReference type="STRING" id="192904.SAMN04488514_104110"/>
<comment type="function">
    <text evidence="7">Catalyzes the transfer of the enolpyruvyl moiety of phosphoenolpyruvate (PEP) to the 5-hydroxyl of shikimate-3-phosphate (S3P) to produce enolpyruvyl shikimate-3-phosphate and inorganic phosphate.</text>
</comment>
<evidence type="ECO:0000256" key="2">
    <source>
        <dbReference type="ARBA" id="ARBA00009948"/>
    </source>
</evidence>
<reference evidence="9 10" key="1">
    <citation type="submission" date="2016-10" db="EMBL/GenBank/DDBJ databases">
        <authorList>
            <person name="de Groot N.N."/>
        </authorList>
    </citation>
    <scope>NUCLEOTIDE SEQUENCE [LARGE SCALE GENOMIC DNA]</scope>
    <source>
        <strain evidence="9 10">DSM 19886</strain>
    </source>
</reference>
<evidence type="ECO:0000259" key="8">
    <source>
        <dbReference type="Pfam" id="PF00275"/>
    </source>
</evidence>
<feature type="binding site" evidence="7">
    <location>
        <position position="319"/>
    </location>
    <ligand>
        <name>3-phosphoshikimate</name>
        <dbReference type="ChEBI" id="CHEBI:145989"/>
    </ligand>
</feature>
<sequence>MKLHLSAPPSNLLKSNIEITGSKSESNRLLLLQALYPNISIDNLSNSDDAQVMQKGLQVENGVVDIHHAGTAMRFLTGYFASQVGKEVVLTGSKRMTERPVKILVEALRSLGADITYEKEEGYPPIKIKGKKITKNKVSLPADVSSQYISSLLLIAASLQEGLELELVGKITSIPYIKMTLALLNGVGIRTSFEGNIIKVAPKPNIGATNLVVESDWSSASYFYSIVALCEVDTEITLSAYKKDSLQGDSVLSEIYTQFGVETTFEKNTIVLRKVAHQQMTTINCELQDAPDIAQTIAVTCFGLGIGCHLTGLHTLKIKETDRLEALYVELSKLGAAISVTDNALTLRAGNVIKSDVAIDTYNDHRMAMAFAPLALRTSILINDAEVVSKSYPDFWNDLEKLQIQIKKL</sequence>
<dbReference type="OrthoDB" id="9809920at2"/>
<evidence type="ECO:0000256" key="3">
    <source>
        <dbReference type="ARBA" id="ARBA00022605"/>
    </source>
</evidence>
<evidence type="ECO:0000256" key="5">
    <source>
        <dbReference type="ARBA" id="ARBA00023141"/>
    </source>
</evidence>
<feature type="binding site" evidence="7">
    <location>
        <position position="146"/>
    </location>
    <ligand>
        <name>3-phosphoshikimate</name>
        <dbReference type="ChEBI" id="CHEBI:145989"/>
    </ligand>
</feature>
<feature type="binding site" evidence="7">
    <location>
        <position position="23"/>
    </location>
    <ligand>
        <name>3-phosphoshikimate</name>
        <dbReference type="ChEBI" id="CHEBI:145989"/>
    </ligand>
</feature>
<dbReference type="AlphaFoldDB" id="A0A1G9PRX8"/>
<dbReference type="RefSeq" id="WP_089888451.1">
    <property type="nucleotide sequence ID" value="NZ_FNGV01000004.1"/>
</dbReference>
<dbReference type="EC" id="2.5.1.19" evidence="7"/>
<feature type="binding site" evidence="7">
    <location>
        <position position="292"/>
    </location>
    <ligand>
        <name>3-phosphoshikimate</name>
        <dbReference type="ChEBI" id="CHEBI:145989"/>
    </ligand>
</feature>
<feature type="binding site" evidence="7">
    <location>
        <position position="24"/>
    </location>
    <ligand>
        <name>3-phosphoshikimate</name>
        <dbReference type="ChEBI" id="CHEBI:145989"/>
    </ligand>
</feature>
<dbReference type="Pfam" id="PF00275">
    <property type="entry name" value="EPSP_synthase"/>
    <property type="match status" value="1"/>
</dbReference>
<feature type="active site" description="Proton acceptor" evidence="7">
    <location>
        <position position="292"/>
    </location>
</feature>
<feature type="binding site" evidence="7">
    <location>
        <position position="323"/>
    </location>
    <ligand>
        <name>phosphoenolpyruvate</name>
        <dbReference type="ChEBI" id="CHEBI:58702"/>
    </ligand>
</feature>
<organism evidence="9 10">
    <name type="scientific">Kriegella aquimaris</name>
    <dbReference type="NCBI Taxonomy" id="192904"/>
    <lineage>
        <taxon>Bacteria</taxon>
        <taxon>Pseudomonadati</taxon>
        <taxon>Bacteroidota</taxon>
        <taxon>Flavobacteriia</taxon>
        <taxon>Flavobacteriales</taxon>
        <taxon>Flavobacteriaceae</taxon>
        <taxon>Kriegella</taxon>
    </lineage>
</organism>
<dbReference type="InterPro" id="IPR036968">
    <property type="entry name" value="Enolpyruvate_Tfrase_sf"/>
</dbReference>
<keyword evidence="7" id="KW-0963">Cytoplasm</keyword>
<proteinExistence type="inferred from homology"/>
<feature type="binding site" evidence="7">
    <location>
        <position position="366"/>
    </location>
    <ligand>
        <name>phosphoenolpyruvate</name>
        <dbReference type="ChEBI" id="CHEBI:58702"/>
    </ligand>
</feature>
<feature type="domain" description="Enolpyruvate transferase" evidence="8">
    <location>
        <begin position="60"/>
        <end position="399"/>
    </location>
</feature>
<dbReference type="Gene3D" id="3.65.10.10">
    <property type="entry name" value="Enolpyruvate transferase domain"/>
    <property type="match status" value="2"/>
</dbReference>
<comment type="catalytic activity">
    <reaction evidence="6">
        <text>3-phosphoshikimate + phosphoenolpyruvate = 5-O-(1-carboxyvinyl)-3-phosphoshikimate + phosphate</text>
        <dbReference type="Rhea" id="RHEA:21256"/>
        <dbReference type="ChEBI" id="CHEBI:43474"/>
        <dbReference type="ChEBI" id="CHEBI:57701"/>
        <dbReference type="ChEBI" id="CHEBI:58702"/>
        <dbReference type="ChEBI" id="CHEBI:145989"/>
        <dbReference type="EC" id="2.5.1.19"/>
    </reaction>
    <physiologicalReaction direction="left-to-right" evidence="6">
        <dbReference type="Rhea" id="RHEA:21257"/>
    </physiologicalReaction>
</comment>
<comment type="subcellular location">
    <subcellularLocation>
        <location evidence="7">Cytoplasm</location>
    </subcellularLocation>
</comment>
<evidence type="ECO:0000313" key="10">
    <source>
        <dbReference type="Proteomes" id="UP000199440"/>
    </source>
</evidence>
<feature type="binding site" evidence="7">
    <location>
        <position position="28"/>
    </location>
    <ligand>
        <name>3-phosphoshikimate</name>
        <dbReference type="ChEBI" id="CHEBI:145989"/>
    </ligand>
</feature>
<feature type="binding site" evidence="7">
    <location>
        <position position="390"/>
    </location>
    <ligand>
        <name>phosphoenolpyruvate</name>
        <dbReference type="ChEBI" id="CHEBI:58702"/>
    </ligand>
</feature>
<evidence type="ECO:0000256" key="4">
    <source>
        <dbReference type="ARBA" id="ARBA00022679"/>
    </source>
</evidence>
<dbReference type="PANTHER" id="PTHR21090">
    <property type="entry name" value="AROM/DEHYDROQUINATE SYNTHASE"/>
    <property type="match status" value="1"/>
</dbReference>
<comment type="similarity">
    <text evidence="2 7">Belongs to the EPSP synthase family.</text>
</comment>
<comment type="caution">
    <text evidence="7">Lacks conserved residue(s) required for the propagation of feature annotation.</text>
</comment>
<keyword evidence="5 7" id="KW-0057">Aromatic amino acid biosynthesis</keyword>
<dbReference type="SUPFAM" id="SSF55205">
    <property type="entry name" value="EPT/RTPC-like"/>
    <property type="match status" value="1"/>
</dbReference>